<name>X1JI01_9ZZZZ</name>
<reference evidence="1" key="1">
    <citation type="journal article" date="2014" name="Front. Microbiol.">
        <title>High frequency of phylogenetically diverse reductive dehalogenase-homologous genes in deep subseafloor sedimentary metagenomes.</title>
        <authorList>
            <person name="Kawai M."/>
            <person name="Futagami T."/>
            <person name="Toyoda A."/>
            <person name="Takaki Y."/>
            <person name="Nishi S."/>
            <person name="Hori S."/>
            <person name="Arai W."/>
            <person name="Tsubouchi T."/>
            <person name="Morono Y."/>
            <person name="Uchiyama I."/>
            <person name="Ito T."/>
            <person name="Fujiyama A."/>
            <person name="Inagaki F."/>
            <person name="Takami H."/>
        </authorList>
    </citation>
    <scope>NUCLEOTIDE SEQUENCE</scope>
    <source>
        <strain evidence="1">Expedition CK06-06</strain>
    </source>
</reference>
<comment type="caution">
    <text evidence="1">The sequence shown here is derived from an EMBL/GenBank/DDBJ whole genome shotgun (WGS) entry which is preliminary data.</text>
</comment>
<gene>
    <name evidence="1" type="ORF">S03H2_62535</name>
</gene>
<evidence type="ECO:0000313" key="1">
    <source>
        <dbReference type="EMBL" id="GAH77944.1"/>
    </source>
</evidence>
<accession>X1JI01</accession>
<proteinExistence type="predicted"/>
<organism evidence="1">
    <name type="scientific">marine sediment metagenome</name>
    <dbReference type="NCBI Taxonomy" id="412755"/>
    <lineage>
        <taxon>unclassified sequences</taxon>
        <taxon>metagenomes</taxon>
        <taxon>ecological metagenomes</taxon>
    </lineage>
</organism>
<sequence>VFAAEAMPPGRKVDGLVLLSASLSSTYDLTKALARCRNGIVNFYNTADAALLGVGTIIMGNVDGVRGPSAGLRGFTRSFPGLYGVRLTSGMTQGELDAHGSTTRPDFVAGHVSPWILADGWPASGQRVALRP</sequence>
<protein>
    <submittedName>
        <fullName evidence="1">Uncharacterized protein</fullName>
    </submittedName>
</protein>
<feature type="non-terminal residue" evidence="1">
    <location>
        <position position="1"/>
    </location>
</feature>
<dbReference type="EMBL" id="BARU01040452">
    <property type="protein sequence ID" value="GAH77944.1"/>
    <property type="molecule type" value="Genomic_DNA"/>
</dbReference>
<dbReference type="AlphaFoldDB" id="X1JI01"/>